<dbReference type="Gene3D" id="2.60.120.10">
    <property type="entry name" value="Jelly Rolls"/>
    <property type="match status" value="1"/>
</dbReference>
<dbReference type="InterPro" id="IPR051610">
    <property type="entry name" value="GPI/OXD"/>
</dbReference>
<dbReference type="AlphaFoldDB" id="A0AA49GQ54"/>
<feature type="chain" id="PRO_5041377326" evidence="2">
    <location>
        <begin position="19"/>
        <end position="256"/>
    </location>
</feature>
<gene>
    <name evidence="4" type="ORF">K4G66_02040</name>
</gene>
<proteinExistence type="predicted"/>
<dbReference type="InterPro" id="IPR014710">
    <property type="entry name" value="RmlC-like_jellyroll"/>
</dbReference>
<accession>A0AA49GQ54</accession>
<evidence type="ECO:0000313" key="4">
    <source>
        <dbReference type="EMBL" id="WKN37488.1"/>
    </source>
</evidence>
<reference evidence="4" key="1">
    <citation type="journal article" date="2023" name="Comput. Struct. Biotechnol. J.">
        <title>Discovery of a novel marine Bacteroidetes with a rich repertoire of carbohydrate-active enzymes.</title>
        <authorList>
            <person name="Chen B."/>
            <person name="Liu G."/>
            <person name="Chen Q."/>
            <person name="Wang H."/>
            <person name="Liu L."/>
            <person name="Tang K."/>
        </authorList>
    </citation>
    <scope>NUCLEOTIDE SEQUENCE</scope>
    <source>
        <strain evidence="4">TK19036</strain>
    </source>
</reference>
<feature type="signal peptide" evidence="2">
    <location>
        <begin position="1"/>
        <end position="18"/>
    </location>
</feature>
<reference evidence="4" key="2">
    <citation type="journal article" date="2024" name="Antonie Van Leeuwenhoek">
        <title>Roseihalotalea indica gen. nov., sp. nov., a halophilic Bacteroidetes from mesopelagic Southwest Indian Ocean with higher carbohydrate metabolic potential.</title>
        <authorList>
            <person name="Chen B."/>
            <person name="Zhang M."/>
            <person name="Lin D."/>
            <person name="Ye J."/>
            <person name="Tang K."/>
        </authorList>
    </citation>
    <scope>NUCLEOTIDE SEQUENCE</scope>
    <source>
        <strain evidence="4">TK19036</strain>
    </source>
</reference>
<evidence type="ECO:0000256" key="2">
    <source>
        <dbReference type="SAM" id="SignalP"/>
    </source>
</evidence>
<dbReference type="PANTHER" id="PTHR35848">
    <property type="entry name" value="OXALATE-BINDING PROTEIN"/>
    <property type="match status" value="1"/>
</dbReference>
<organism evidence="4">
    <name type="scientific">Roseihalotalea indica</name>
    <dbReference type="NCBI Taxonomy" id="2867963"/>
    <lineage>
        <taxon>Bacteria</taxon>
        <taxon>Pseudomonadati</taxon>
        <taxon>Bacteroidota</taxon>
        <taxon>Cytophagia</taxon>
        <taxon>Cytophagales</taxon>
        <taxon>Catalimonadaceae</taxon>
        <taxon>Roseihalotalea</taxon>
    </lineage>
</organism>
<dbReference type="InterPro" id="IPR013096">
    <property type="entry name" value="Cupin_2"/>
</dbReference>
<feature type="domain" description="Cupin type-2" evidence="3">
    <location>
        <begin position="187"/>
        <end position="251"/>
    </location>
</feature>
<protein>
    <submittedName>
        <fullName evidence="4">Cupin domain-containing protein</fullName>
    </submittedName>
</protein>
<name>A0AA49GQ54_9BACT</name>
<evidence type="ECO:0000256" key="1">
    <source>
        <dbReference type="ARBA" id="ARBA00022723"/>
    </source>
</evidence>
<keyword evidence="2" id="KW-0732">Signal</keyword>
<sequence>MKLYPFILLCLISFPLIAQQDSIISQVYRWEDAERTTTEHRDRRHFLQGSTRDLASLEMHATTLEPGQPLHAPHAHNDREELIIIKEGKVKITIGEESQVLGPGSIALVMPGDQHGLENTGTEPAVFYIMLYHSQAPVDLERGKQAGGSLMMNWEDIPYRETEKGGSRSLFERPTAMFERLEMHATTLNGGMQSHPPHTHRPAEIILMLEGNTEEQIDENRYPGKAGDFYFLGSETRHTIRNTGDSPCTYYAFQFN</sequence>
<dbReference type="EMBL" id="CP120682">
    <property type="protein sequence ID" value="WKN37488.1"/>
    <property type="molecule type" value="Genomic_DNA"/>
</dbReference>
<dbReference type="GO" id="GO:0046872">
    <property type="term" value="F:metal ion binding"/>
    <property type="evidence" value="ECO:0007669"/>
    <property type="project" value="UniProtKB-KW"/>
</dbReference>
<dbReference type="Pfam" id="PF07883">
    <property type="entry name" value="Cupin_2"/>
    <property type="match status" value="2"/>
</dbReference>
<feature type="domain" description="Cupin type-2" evidence="3">
    <location>
        <begin position="63"/>
        <end position="128"/>
    </location>
</feature>
<evidence type="ECO:0000259" key="3">
    <source>
        <dbReference type="Pfam" id="PF07883"/>
    </source>
</evidence>
<keyword evidence="1" id="KW-0479">Metal-binding</keyword>
<dbReference type="SUPFAM" id="SSF51182">
    <property type="entry name" value="RmlC-like cupins"/>
    <property type="match status" value="1"/>
</dbReference>
<dbReference type="InterPro" id="IPR011051">
    <property type="entry name" value="RmlC_Cupin_sf"/>
</dbReference>